<keyword evidence="3" id="KW-1185">Reference proteome</keyword>
<feature type="compositionally biased region" description="Basic residues" evidence="1">
    <location>
        <begin position="582"/>
        <end position="591"/>
    </location>
</feature>
<accession>A0ABP0R1X3</accession>
<feature type="region of interest" description="Disordered" evidence="1">
    <location>
        <begin position="631"/>
        <end position="650"/>
    </location>
</feature>
<comment type="caution">
    <text evidence="2">The sequence shown here is derived from an EMBL/GenBank/DDBJ whole genome shotgun (WGS) entry which is preliminary data.</text>
</comment>
<reference evidence="2 3" key="1">
    <citation type="submission" date="2024-02" db="EMBL/GenBank/DDBJ databases">
        <authorList>
            <person name="Chen Y."/>
            <person name="Shah S."/>
            <person name="Dougan E. K."/>
            <person name="Thang M."/>
            <person name="Chan C."/>
        </authorList>
    </citation>
    <scope>NUCLEOTIDE SEQUENCE [LARGE SCALE GENOMIC DNA]</scope>
</reference>
<feature type="region of interest" description="Disordered" evidence="1">
    <location>
        <begin position="102"/>
        <end position="131"/>
    </location>
</feature>
<proteinExistence type="predicted"/>
<feature type="compositionally biased region" description="Polar residues" evidence="1">
    <location>
        <begin position="572"/>
        <end position="581"/>
    </location>
</feature>
<sequence length="1180" mass="132079">MCKVLSETQSGEFLPMAARDEVFAKPQFIKPVVEQMLIAMDSELQPLAEKMLEFPAADLYETSFYPDLKYLWERLDTSDMGSYADAEEAGSPVDLINVGEDEEAVSSTAHDAAPSLDEESSKSKSISDCDSNCSDSCSSSAESAMAAIARDSDFATYRPMAKNAVTEMMYRHVRTHAIHYGHDSLDFKTACGRALGPTYAAPLPRMSRARADVAEEQLVRVDSASRSYLCRIVNMLDSSADFLDRARKLGANDEELRNLQALGYDTFGKLAFATSYTPGQQDETALKQLAAEITGSDPPLAARLPIVRRLFFESYTWAAADMQMRVERKDDSAPRKLANAERSARYDDQRKRLSGIDMTGELEPSNALIDLVYNMAEEDQLKYVRWEECTKRDQELMGIKVDPVWKPDSSGLIRETKVSEALKADTHTDLKLRLALQRRSLSFDQARLVDYNVFEKWTHTMMDAFCSPPPEGHLRVTVEQLHRADLQLFKVMMRETRSGIKPISGTKPVEVALLKAMDAAEVRLLLQPLQGGIKRKADALEEDPKKSKSSASSGEYAKLQQTIANLQGQVKNLRANSSHNPTKGRKGRGKGAKTNLIRMPPQLIGMAPTNAQGEPNCYDFNLKGCSKAKPGVPAPKPLRSTKRPDGLPNLHGINKERVQLANSVYDNICKILAMLPASCIISVENPTRSHMWATSWFRKLIKKRCLFPITFQACMHGSLRDKWTTFYTNCSAFSPLALTCDGGHTHLPWGVDRKTDGWRFNTAEEAEYPEELCSKVAAIIKEQARQHNIVLVQQPPNKKYKLDPPANQLRAAQSGRQPRGNLLPQIISEFSHVRLLKWPLQWPRQAPRMLTEQEMQHFQLPFAAKLLSFKMGETGTDDECIAEIGIYRTPDQFTEEALRLQHPFDDCSSVQDDVKRAIFWLLTDGPKVVAEQRKLILDNYERLSLELEGEEKTLHDQLDPAREFIIRDKKILLFKRMCTDAGVDDDGLADIMLNGIKLTGAGEPTGQFEPDIKEPSISNVQLLKSSTWTRKTILAKSTCGVEERVLKTVWENTCAEAERGWLSGPYEEEELVQRIDGISTTARSWLEAVNDDRRVHFKLSNGKLYIFTDAALENYDTCGSVGMVAYFVDHDVIVRRLTSLPPPTEGSSVDGISYDSQEVVAELTANGTDGPIPSSSPAYR</sequence>
<evidence type="ECO:0000313" key="2">
    <source>
        <dbReference type="EMBL" id="CAK9094219.1"/>
    </source>
</evidence>
<feature type="region of interest" description="Disordered" evidence="1">
    <location>
        <begin position="572"/>
        <end position="593"/>
    </location>
</feature>
<evidence type="ECO:0000256" key="1">
    <source>
        <dbReference type="SAM" id="MobiDB-lite"/>
    </source>
</evidence>
<feature type="compositionally biased region" description="Basic and acidic residues" evidence="1">
    <location>
        <begin position="536"/>
        <end position="546"/>
    </location>
</feature>
<organism evidence="2 3">
    <name type="scientific">Durusdinium trenchii</name>
    <dbReference type="NCBI Taxonomy" id="1381693"/>
    <lineage>
        <taxon>Eukaryota</taxon>
        <taxon>Sar</taxon>
        <taxon>Alveolata</taxon>
        <taxon>Dinophyceae</taxon>
        <taxon>Suessiales</taxon>
        <taxon>Symbiodiniaceae</taxon>
        <taxon>Durusdinium</taxon>
    </lineage>
</organism>
<evidence type="ECO:0000313" key="3">
    <source>
        <dbReference type="Proteomes" id="UP001642484"/>
    </source>
</evidence>
<feature type="region of interest" description="Disordered" evidence="1">
    <location>
        <begin position="536"/>
        <end position="555"/>
    </location>
</feature>
<gene>
    <name evidence="2" type="ORF">CCMP2556_LOCUS44952</name>
</gene>
<dbReference type="EMBL" id="CAXAMN010025306">
    <property type="protein sequence ID" value="CAK9094219.1"/>
    <property type="molecule type" value="Genomic_DNA"/>
</dbReference>
<protein>
    <submittedName>
        <fullName evidence="2">Uncharacterized protein</fullName>
    </submittedName>
</protein>
<dbReference type="Proteomes" id="UP001642484">
    <property type="component" value="Unassembled WGS sequence"/>
</dbReference>
<name>A0ABP0R1X3_9DINO</name>